<evidence type="ECO:0000256" key="4">
    <source>
        <dbReference type="ARBA" id="ARBA00022827"/>
    </source>
</evidence>
<comment type="similarity">
    <text evidence="2">Belongs to the acyl-CoA dehydrogenase family.</text>
</comment>
<comment type="cofactor">
    <cofactor evidence="1">
        <name>FAD</name>
        <dbReference type="ChEBI" id="CHEBI:57692"/>
    </cofactor>
</comment>
<comment type="caution">
    <text evidence="8">The sequence shown here is derived from an EMBL/GenBank/DDBJ whole genome shotgun (WGS) entry which is preliminary data.</text>
</comment>
<dbReference type="PANTHER" id="PTHR43884:SF20">
    <property type="entry name" value="ACYL-COA DEHYDROGENASE FADE28"/>
    <property type="match status" value="1"/>
</dbReference>
<dbReference type="SUPFAM" id="SSF47203">
    <property type="entry name" value="Acyl-CoA dehydrogenase C-terminal domain-like"/>
    <property type="match status" value="1"/>
</dbReference>
<keyword evidence="3" id="KW-0285">Flavoprotein</keyword>
<dbReference type="Pfam" id="PF02771">
    <property type="entry name" value="Acyl-CoA_dh_N"/>
    <property type="match status" value="1"/>
</dbReference>
<keyword evidence="5" id="KW-0560">Oxidoreductase</keyword>
<dbReference type="InterPro" id="IPR036250">
    <property type="entry name" value="AcylCo_DH-like_C"/>
</dbReference>
<feature type="domain" description="Acyl-CoA dehydrogenase/oxidase C-terminal" evidence="6">
    <location>
        <begin position="207"/>
        <end position="341"/>
    </location>
</feature>
<dbReference type="Proteomes" id="UP001165283">
    <property type="component" value="Unassembled WGS sequence"/>
</dbReference>
<dbReference type="Gene3D" id="1.20.140.10">
    <property type="entry name" value="Butyryl-CoA Dehydrogenase, subunit A, domain 3"/>
    <property type="match status" value="1"/>
</dbReference>
<dbReference type="InterPro" id="IPR009075">
    <property type="entry name" value="AcylCo_DH/oxidase_C"/>
</dbReference>
<dbReference type="Pfam" id="PF00441">
    <property type="entry name" value="Acyl-CoA_dh_1"/>
    <property type="match status" value="1"/>
</dbReference>
<dbReference type="PANTHER" id="PTHR43884">
    <property type="entry name" value="ACYL-COA DEHYDROGENASE"/>
    <property type="match status" value="1"/>
</dbReference>
<reference evidence="8" key="1">
    <citation type="submission" date="2021-04" db="EMBL/GenBank/DDBJ databases">
        <title>Pseudonocardia sp. nov., isolated from sandy soil of mangrove forest.</title>
        <authorList>
            <person name="Zan Z."/>
            <person name="Huang R."/>
            <person name="Liu W."/>
        </authorList>
    </citation>
    <scope>NUCLEOTIDE SEQUENCE</scope>
    <source>
        <strain evidence="8">S2-4</strain>
    </source>
</reference>
<dbReference type="Gene3D" id="1.10.540.10">
    <property type="entry name" value="Acyl-CoA dehydrogenase/oxidase, N-terminal domain"/>
    <property type="match status" value="1"/>
</dbReference>
<gene>
    <name evidence="8" type="ORF">KDL28_10590</name>
</gene>
<dbReference type="EMBL" id="JAGSOV010000023">
    <property type="protein sequence ID" value="MCO1655500.1"/>
    <property type="molecule type" value="Genomic_DNA"/>
</dbReference>
<keyword evidence="9" id="KW-1185">Reference proteome</keyword>
<dbReference type="InterPro" id="IPR009100">
    <property type="entry name" value="AcylCoA_DH/oxidase_NM_dom_sf"/>
</dbReference>
<name>A0ABT0ZXN0_9PSEU</name>
<dbReference type="InterPro" id="IPR013786">
    <property type="entry name" value="AcylCoA_DH/ox_N"/>
</dbReference>
<organism evidence="8 9">
    <name type="scientific">Pseudonocardia humida</name>
    <dbReference type="NCBI Taxonomy" id="2800819"/>
    <lineage>
        <taxon>Bacteria</taxon>
        <taxon>Bacillati</taxon>
        <taxon>Actinomycetota</taxon>
        <taxon>Actinomycetes</taxon>
        <taxon>Pseudonocardiales</taxon>
        <taxon>Pseudonocardiaceae</taxon>
        <taxon>Pseudonocardia</taxon>
    </lineage>
</organism>
<evidence type="ECO:0000256" key="5">
    <source>
        <dbReference type="ARBA" id="ARBA00023002"/>
    </source>
</evidence>
<evidence type="ECO:0000256" key="1">
    <source>
        <dbReference type="ARBA" id="ARBA00001974"/>
    </source>
</evidence>
<evidence type="ECO:0000313" key="8">
    <source>
        <dbReference type="EMBL" id="MCO1655500.1"/>
    </source>
</evidence>
<evidence type="ECO:0000259" key="6">
    <source>
        <dbReference type="Pfam" id="PF00441"/>
    </source>
</evidence>
<sequence length="345" mass="35807">MDVGFDAAQRDLRRTVRDLLDREGGAGRGSPVWRRIRELGLLGITVGERHGGAGASSVELGIVLAELGRALTAVPFLQTTVAATVLDRSAAPVAAQVLPGLVAGDLVAGLATPGPASSLPVGTRSALTGVLDNVVDGPHLDLLLTPALVDGDTVLAAVRTDVAGVARTTLPTVDRSRPQARFVLDGAPAVVVGDAAAAARAVDLLLAAVAVESAGAARHCLDATVAHLRTREQFGRPLGTFQALQHRCADLAVLVESAWSTAWYATWAVDGDPATAAVSAPLAKAYCADAFRAVAGEMIQLHGGIGFTWEHPAHRYFKRATSTDLLFGGRAWVRSLVARRAGLRP</sequence>
<dbReference type="SUPFAM" id="SSF56645">
    <property type="entry name" value="Acyl-CoA dehydrogenase NM domain-like"/>
    <property type="match status" value="1"/>
</dbReference>
<evidence type="ECO:0000256" key="2">
    <source>
        <dbReference type="ARBA" id="ARBA00009347"/>
    </source>
</evidence>
<dbReference type="RefSeq" id="WP_252437338.1">
    <property type="nucleotide sequence ID" value="NZ_JAGSOV010000023.1"/>
</dbReference>
<protein>
    <submittedName>
        <fullName evidence="8">Acyl-CoA/acyl-ACP dehydrogenase</fullName>
    </submittedName>
</protein>
<accession>A0ABT0ZXN0</accession>
<evidence type="ECO:0000259" key="7">
    <source>
        <dbReference type="Pfam" id="PF02771"/>
    </source>
</evidence>
<dbReference type="InterPro" id="IPR037069">
    <property type="entry name" value="AcylCoA_DH/ox_N_sf"/>
</dbReference>
<keyword evidence="4" id="KW-0274">FAD</keyword>
<feature type="domain" description="Acyl-CoA dehydrogenase/oxidase N-terminal" evidence="7">
    <location>
        <begin position="9"/>
        <end position="105"/>
    </location>
</feature>
<evidence type="ECO:0000313" key="9">
    <source>
        <dbReference type="Proteomes" id="UP001165283"/>
    </source>
</evidence>
<proteinExistence type="inferred from homology"/>
<evidence type="ECO:0000256" key="3">
    <source>
        <dbReference type="ARBA" id="ARBA00022630"/>
    </source>
</evidence>